<dbReference type="InterPro" id="IPR012677">
    <property type="entry name" value="Nucleotide-bd_a/b_plait_sf"/>
</dbReference>
<dbReference type="InterPro" id="IPR051106">
    <property type="entry name" value="RNA-bind/splicing_reg"/>
</dbReference>
<dbReference type="PANTHER" id="PTHR48028:SF4">
    <property type="entry name" value="SC35-LIKE SPLICING FACTOR"/>
    <property type="match status" value="1"/>
</dbReference>
<protein>
    <recommendedName>
        <fullName evidence="8">RRM domain-containing protein</fullName>
    </recommendedName>
</protein>
<sequence>MESWIIVHGYVYDYYCTRFLPAAATTSSLTPAPTTPKSSTPFTPTKPRICSDYRIGGELINTGYTSSSADPPPTPPSMQGQRWNEKNSYTLFVDNLPANATKQWLVKVFNSVGRVVDAFLSVKRRASNPLRFAFVRFATRREATRAIEQLDGWLVWGNRLMVVESKYRRNGTVEMEKERKEKRVSASNVNTGEGEKANGEQRRQRSYKDVLETGRQLWRWWK</sequence>
<feature type="domain" description="RRM" evidence="8">
    <location>
        <begin position="89"/>
        <end position="167"/>
    </location>
</feature>
<feature type="compositionally biased region" description="Basic and acidic residues" evidence="7">
    <location>
        <begin position="193"/>
        <end position="207"/>
    </location>
</feature>
<keyword evidence="2" id="KW-0507">mRNA processing</keyword>
<keyword evidence="5" id="KW-0539">Nucleus</keyword>
<reference evidence="9 10" key="1">
    <citation type="journal article" date="2023" name="Plants (Basel)">
        <title>Bridging the Gap: Combining Genomics and Transcriptomics Approaches to Understand Stylosanthes scabra, an Orphan Legume from the Brazilian Caatinga.</title>
        <authorList>
            <person name="Ferreira-Neto J.R.C."/>
            <person name="da Silva M.D."/>
            <person name="Binneck E."/>
            <person name="de Melo N.F."/>
            <person name="da Silva R.H."/>
            <person name="de Melo A.L.T.M."/>
            <person name="Pandolfi V."/>
            <person name="Bustamante F.O."/>
            <person name="Brasileiro-Vidal A.C."/>
            <person name="Benko-Iseppon A.M."/>
        </authorList>
    </citation>
    <scope>NUCLEOTIDE SEQUENCE [LARGE SCALE GENOMIC DNA]</scope>
    <source>
        <tissue evidence="9">Leaves</tissue>
    </source>
</reference>
<dbReference type="Gene3D" id="3.30.70.330">
    <property type="match status" value="1"/>
</dbReference>
<evidence type="ECO:0000256" key="6">
    <source>
        <dbReference type="PROSITE-ProRule" id="PRU00176"/>
    </source>
</evidence>
<dbReference type="InterPro" id="IPR035979">
    <property type="entry name" value="RBD_domain_sf"/>
</dbReference>
<dbReference type="SUPFAM" id="SSF54928">
    <property type="entry name" value="RNA-binding domain, RBD"/>
    <property type="match status" value="1"/>
</dbReference>
<dbReference type="PROSITE" id="PS50102">
    <property type="entry name" value="RRM"/>
    <property type="match status" value="1"/>
</dbReference>
<evidence type="ECO:0000256" key="2">
    <source>
        <dbReference type="ARBA" id="ARBA00022664"/>
    </source>
</evidence>
<gene>
    <name evidence="9" type="ORF">PIB30_018575</name>
</gene>
<keyword evidence="3 6" id="KW-0694">RNA-binding</keyword>
<evidence type="ECO:0000256" key="3">
    <source>
        <dbReference type="ARBA" id="ARBA00022884"/>
    </source>
</evidence>
<dbReference type="Pfam" id="PF00076">
    <property type="entry name" value="RRM_1"/>
    <property type="match status" value="1"/>
</dbReference>
<dbReference type="InterPro" id="IPR000504">
    <property type="entry name" value="RRM_dom"/>
</dbReference>
<dbReference type="EMBL" id="JASCZI010030264">
    <property type="protein sequence ID" value="MED6120176.1"/>
    <property type="molecule type" value="Genomic_DNA"/>
</dbReference>
<evidence type="ECO:0000256" key="1">
    <source>
        <dbReference type="ARBA" id="ARBA00004123"/>
    </source>
</evidence>
<comment type="caution">
    <text evidence="9">The sequence shown here is derived from an EMBL/GenBank/DDBJ whole genome shotgun (WGS) entry which is preliminary data.</text>
</comment>
<proteinExistence type="predicted"/>
<dbReference type="CDD" id="cd00590">
    <property type="entry name" value="RRM_SF"/>
    <property type="match status" value="1"/>
</dbReference>
<feature type="region of interest" description="Disordered" evidence="7">
    <location>
        <begin position="172"/>
        <end position="207"/>
    </location>
</feature>
<evidence type="ECO:0000313" key="10">
    <source>
        <dbReference type="Proteomes" id="UP001341840"/>
    </source>
</evidence>
<keyword evidence="4" id="KW-0508">mRNA splicing</keyword>
<accession>A0ABU6R885</accession>
<feature type="compositionally biased region" description="Basic and acidic residues" evidence="7">
    <location>
        <begin position="174"/>
        <end position="184"/>
    </location>
</feature>
<dbReference type="Proteomes" id="UP001341840">
    <property type="component" value="Unassembled WGS sequence"/>
</dbReference>
<comment type="subcellular location">
    <subcellularLocation>
        <location evidence="1">Nucleus</location>
    </subcellularLocation>
</comment>
<evidence type="ECO:0000256" key="7">
    <source>
        <dbReference type="SAM" id="MobiDB-lite"/>
    </source>
</evidence>
<organism evidence="9 10">
    <name type="scientific">Stylosanthes scabra</name>
    <dbReference type="NCBI Taxonomy" id="79078"/>
    <lineage>
        <taxon>Eukaryota</taxon>
        <taxon>Viridiplantae</taxon>
        <taxon>Streptophyta</taxon>
        <taxon>Embryophyta</taxon>
        <taxon>Tracheophyta</taxon>
        <taxon>Spermatophyta</taxon>
        <taxon>Magnoliopsida</taxon>
        <taxon>eudicotyledons</taxon>
        <taxon>Gunneridae</taxon>
        <taxon>Pentapetalae</taxon>
        <taxon>rosids</taxon>
        <taxon>fabids</taxon>
        <taxon>Fabales</taxon>
        <taxon>Fabaceae</taxon>
        <taxon>Papilionoideae</taxon>
        <taxon>50 kb inversion clade</taxon>
        <taxon>dalbergioids sensu lato</taxon>
        <taxon>Dalbergieae</taxon>
        <taxon>Pterocarpus clade</taxon>
        <taxon>Stylosanthes</taxon>
    </lineage>
</organism>
<evidence type="ECO:0000259" key="8">
    <source>
        <dbReference type="PROSITE" id="PS50102"/>
    </source>
</evidence>
<evidence type="ECO:0000256" key="5">
    <source>
        <dbReference type="ARBA" id="ARBA00023242"/>
    </source>
</evidence>
<evidence type="ECO:0000313" key="9">
    <source>
        <dbReference type="EMBL" id="MED6120176.1"/>
    </source>
</evidence>
<dbReference type="SMART" id="SM00360">
    <property type="entry name" value="RRM"/>
    <property type="match status" value="1"/>
</dbReference>
<evidence type="ECO:0000256" key="4">
    <source>
        <dbReference type="ARBA" id="ARBA00023187"/>
    </source>
</evidence>
<keyword evidence="10" id="KW-1185">Reference proteome</keyword>
<dbReference type="PANTHER" id="PTHR48028">
    <property type="entry name" value="GLYCINE-RICH RNA-BINDING PROTEIN RZ1A"/>
    <property type="match status" value="1"/>
</dbReference>
<name>A0ABU6R885_9FABA</name>